<evidence type="ECO:0000259" key="1">
    <source>
        <dbReference type="Pfam" id="PF07484"/>
    </source>
</evidence>
<dbReference type="Pfam" id="PF12571">
    <property type="entry name" value="Phage_tail_fib"/>
    <property type="match status" value="1"/>
</dbReference>
<dbReference type="InterPro" id="IPR054500">
    <property type="entry name" value="Phage_fiber_rpt"/>
</dbReference>
<dbReference type="AlphaFoldDB" id="A0A4R1G1E3"/>
<dbReference type="Pfam" id="PF22337">
    <property type="entry name" value="Phage_fiber_rpt"/>
    <property type="match status" value="2"/>
</dbReference>
<organism evidence="3 4">
    <name type="scientific">Volucribacter psittacicida</name>
    <dbReference type="NCBI Taxonomy" id="203482"/>
    <lineage>
        <taxon>Bacteria</taxon>
        <taxon>Pseudomonadati</taxon>
        <taxon>Pseudomonadota</taxon>
        <taxon>Gammaproteobacteria</taxon>
        <taxon>Pasteurellales</taxon>
        <taxon>Pasteurellaceae</taxon>
        <taxon>Volucribacter</taxon>
    </lineage>
</organism>
<evidence type="ECO:0000259" key="2">
    <source>
        <dbReference type="Pfam" id="PF12571"/>
    </source>
</evidence>
<feature type="domain" description="Phage tail collar" evidence="1">
    <location>
        <begin position="566"/>
        <end position="623"/>
    </location>
</feature>
<comment type="caution">
    <text evidence="3">The sequence shown here is derived from an EMBL/GenBank/DDBJ whole genome shotgun (WGS) entry which is preliminary data.</text>
</comment>
<name>A0A4R1G1E3_9PAST</name>
<dbReference type="SUPFAM" id="SSF88874">
    <property type="entry name" value="Receptor-binding domain of short tail fibre protein gp12"/>
    <property type="match status" value="1"/>
</dbReference>
<dbReference type="CDD" id="cd19958">
    <property type="entry name" value="pyocin_knob"/>
    <property type="match status" value="1"/>
</dbReference>
<dbReference type="Proteomes" id="UP000294702">
    <property type="component" value="Unassembled WGS sequence"/>
</dbReference>
<proteinExistence type="predicted"/>
<dbReference type="EMBL" id="SMFT01000002">
    <property type="protein sequence ID" value="TCJ98838.1"/>
    <property type="molecule type" value="Genomic_DNA"/>
</dbReference>
<gene>
    <name evidence="3" type="ORF">EV694_1265</name>
</gene>
<evidence type="ECO:0000313" key="4">
    <source>
        <dbReference type="Proteomes" id="UP000294702"/>
    </source>
</evidence>
<protein>
    <submittedName>
        <fullName evidence="3">Tail collar domain</fullName>
    </submittedName>
</protein>
<dbReference type="InterPro" id="IPR037053">
    <property type="entry name" value="Phage_tail_collar_dom_sf"/>
</dbReference>
<dbReference type="Gene3D" id="3.90.1340.10">
    <property type="entry name" value="Phage tail collar domain"/>
    <property type="match status" value="1"/>
</dbReference>
<dbReference type="RefSeq" id="WP_207859794.1">
    <property type="nucleotide sequence ID" value="NZ_SMFT01000002.1"/>
</dbReference>
<evidence type="ECO:0000313" key="3">
    <source>
        <dbReference type="EMBL" id="TCJ98838.1"/>
    </source>
</evidence>
<accession>A0A4R1G1E3</accession>
<keyword evidence="4" id="KW-1185">Reference proteome</keyword>
<dbReference type="Pfam" id="PF07484">
    <property type="entry name" value="Collar"/>
    <property type="match status" value="1"/>
</dbReference>
<dbReference type="InterPro" id="IPR011083">
    <property type="entry name" value="Phage_tail_collar_dom"/>
</dbReference>
<dbReference type="InterPro" id="IPR022225">
    <property type="entry name" value="Phage_tail_fibre_N"/>
</dbReference>
<feature type="domain" description="Phage tail fibre protein N-terminal" evidence="2">
    <location>
        <begin position="3"/>
        <end position="157"/>
    </location>
</feature>
<sequence>MASLITKEFEKYIANQTTNSGTVILDEFIFANIPGLTEQNLANYLTIPNNSQIVHRQAISQKGVVNENSVVYSITIGTEIGDFDFNFIGLINKSNNMLAVAISTNTIKKIKNKDNIQGNSITRSVLLEFAGAKQLTNINVNANTWQIDFTARLQGIDEKIRLTNRDLYGRAVFFDESFLVTRKSGNQFYIEKGTAYIEGVRADLTSKQTITAATLPCSIYIDVVHHCTVTGRYETEIKFLQQNKNDYIDSAGYQHYVQIIADIDRNANVTDRRLLSFVKQITPKKIDENTKNTADNTGHTHEIAKASTSITGIVQLVDNLLSNANNMALTAKQGRELKRLIDGLGTPFQNFSATSSLDNTTNLNDLKGARKYGVYSQSSNSNALTALNYPEQKAGTLFVLPSAYQGIQLYVPFDNQIIYIRRTNQASGFENWLIIGDVIDNLNSDSKTAGLSARQGKFLNDNKVDRAGDTITGDLVINGKIVVNDFTFNCTTPNWNGLFFNLYDNGTTHNGGQWRIEFHPKSNEETRLNMVYKPKVGVQKYIAFPTVYTNREVIAYQSWVTQQFTGAICAFAMTTPPAGWLRCNGAAVSRTTYADLFQAIGTTFGAGNGSTTFNLPDLRGEFVRGFDDGRGVDSSRGFGSWQNDEIKEHKHQLKINGVAAGNVGPWEGALHTGSGKEYSTENFGGNETRPRNVALLYCIKY</sequence>
<reference evidence="3 4" key="1">
    <citation type="submission" date="2019-03" db="EMBL/GenBank/DDBJ databases">
        <title>Genomic Encyclopedia of Type Strains, Phase IV (KMG-IV): sequencing the most valuable type-strain genomes for metagenomic binning, comparative biology and taxonomic classification.</title>
        <authorList>
            <person name="Goeker M."/>
        </authorList>
    </citation>
    <scope>NUCLEOTIDE SEQUENCE [LARGE SCALE GENOMIC DNA]</scope>
    <source>
        <strain evidence="3 4">DSM 15534</strain>
    </source>
</reference>